<evidence type="ECO:0000256" key="4">
    <source>
        <dbReference type="ARBA" id="ARBA00022723"/>
    </source>
</evidence>
<keyword evidence="3 8" id="KW-0349">Heme</keyword>
<dbReference type="CDD" id="cd11060">
    <property type="entry name" value="CYP57A1-like"/>
    <property type="match status" value="1"/>
</dbReference>
<comment type="cofactor">
    <cofactor evidence="1 8">
        <name>heme</name>
        <dbReference type="ChEBI" id="CHEBI:30413"/>
    </cofactor>
</comment>
<dbReference type="GO" id="GO:0020037">
    <property type="term" value="F:heme binding"/>
    <property type="evidence" value="ECO:0007669"/>
    <property type="project" value="InterPro"/>
</dbReference>
<comment type="similarity">
    <text evidence="2 9">Belongs to the cytochrome P450 family.</text>
</comment>
<dbReference type="Proteomes" id="UP000297716">
    <property type="component" value="Unassembled WGS sequence"/>
</dbReference>
<reference evidence="10 11" key="1">
    <citation type="submission" date="2019-03" db="EMBL/GenBank/DDBJ databases">
        <title>Draft genome sequence of Xylaria hypoxylon DSM 108379, a ubiquitous saprotrophic-parasitic fungi on hardwood.</title>
        <authorList>
            <person name="Buettner E."/>
            <person name="Leonhardt S."/>
            <person name="Gebauer A.M."/>
            <person name="Liers C."/>
            <person name="Hofrichter M."/>
            <person name="Kellner H."/>
        </authorList>
    </citation>
    <scope>NUCLEOTIDE SEQUENCE [LARGE SCALE GENOMIC DNA]</scope>
    <source>
        <strain evidence="10 11">DSM 108379</strain>
    </source>
</reference>
<dbReference type="PROSITE" id="PS00086">
    <property type="entry name" value="CYTOCHROME_P450"/>
    <property type="match status" value="1"/>
</dbReference>
<dbReference type="PANTHER" id="PTHR24305">
    <property type="entry name" value="CYTOCHROME P450"/>
    <property type="match status" value="1"/>
</dbReference>
<organism evidence="10 11">
    <name type="scientific">Xylaria hypoxylon</name>
    <dbReference type="NCBI Taxonomy" id="37992"/>
    <lineage>
        <taxon>Eukaryota</taxon>
        <taxon>Fungi</taxon>
        <taxon>Dikarya</taxon>
        <taxon>Ascomycota</taxon>
        <taxon>Pezizomycotina</taxon>
        <taxon>Sordariomycetes</taxon>
        <taxon>Xylariomycetidae</taxon>
        <taxon>Xylariales</taxon>
        <taxon>Xylariaceae</taxon>
        <taxon>Xylaria</taxon>
    </lineage>
</organism>
<dbReference type="PANTHER" id="PTHR24305:SF235">
    <property type="entry name" value="CYTOCHROME P450 MONOOXYGENASE APDB-RELATED"/>
    <property type="match status" value="1"/>
</dbReference>
<sequence>MMPFSLPFLGLFLSLVFLVFHYTRQYLRLSHIPGPFFARFSNLPRLYWVYHRNAHSIHISQHRQNWRNRTGNDTSPNWAPLVRYGPNAVSVGSAAAIDTIYRMRGDPLKKSDFYSVIPPMRKGVVLPSIFSTQNENLHRMLKRPIAAVYSMSNLVSFEPLVDRTIEVFRQELDRRFVHSGEDCDFGAWLQYFAFDVIGEITFSKRLGFLEEGHDVEGIIESIWYWFEYVAVIGQIPWLDSLWVKNTVVSRLQPAKWSPMVLFANKREEERRALSADTSEKKDSQVNDRDFLSRFQAALDKDPSIPQWHVTLFPYFPISLFPHFLILCHTYRLQFTNSRAMSRALPAWTSSNIIAGSDTTAIFLRTMFHQLLTHPSSLTKLRAELDEAFVKGNLSETATWKESIALPYLNACFKEAGRIHPPFGLHLERVVPQGGMDVCGKSLPAGTIVGMNAWVIHRDPEVFGPDADAWRPERWLEGDETYIKKMDASLLTFGAGHRICLGKHISYLEILKLVPTLLQAYDIELVDEAKSLTVQNRWFVPQFGFHVRLRRREPRGASL</sequence>
<evidence type="ECO:0000256" key="9">
    <source>
        <dbReference type="RuleBase" id="RU000461"/>
    </source>
</evidence>
<comment type="caution">
    <text evidence="10">The sequence shown here is derived from an EMBL/GenBank/DDBJ whole genome shotgun (WGS) entry which is preliminary data.</text>
</comment>
<dbReference type="GO" id="GO:0044550">
    <property type="term" value="P:secondary metabolite biosynthetic process"/>
    <property type="evidence" value="ECO:0007669"/>
    <property type="project" value="UniProtKB-ARBA"/>
</dbReference>
<keyword evidence="6 8" id="KW-0408">Iron</keyword>
<dbReference type="InterPro" id="IPR002403">
    <property type="entry name" value="Cyt_P450_E_grp-IV"/>
</dbReference>
<evidence type="ECO:0000313" key="10">
    <source>
        <dbReference type="EMBL" id="TGJ84436.1"/>
    </source>
</evidence>
<name>A0A4Z0Z4B6_9PEZI</name>
<dbReference type="SUPFAM" id="SSF48264">
    <property type="entry name" value="Cytochrome P450"/>
    <property type="match status" value="1"/>
</dbReference>
<dbReference type="PRINTS" id="PR00465">
    <property type="entry name" value="EP450IV"/>
</dbReference>
<dbReference type="AlphaFoldDB" id="A0A4Z0Z4B6"/>
<dbReference type="PRINTS" id="PR00385">
    <property type="entry name" value="P450"/>
</dbReference>
<evidence type="ECO:0000313" key="11">
    <source>
        <dbReference type="Proteomes" id="UP000297716"/>
    </source>
</evidence>
<evidence type="ECO:0000256" key="7">
    <source>
        <dbReference type="ARBA" id="ARBA00023033"/>
    </source>
</evidence>
<evidence type="ECO:0000256" key="8">
    <source>
        <dbReference type="PIRSR" id="PIRSR602403-1"/>
    </source>
</evidence>
<dbReference type="GO" id="GO:0016705">
    <property type="term" value="F:oxidoreductase activity, acting on paired donors, with incorporation or reduction of molecular oxygen"/>
    <property type="evidence" value="ECO:0007669"/>
    <property type="project" value="InterPro"/>
</dbReference>
<dbReference type="InterPro" id="IPR050121">
    <property type="entry name" value="Cytochrome_P450_monoxygenase"/>
</dbReference>
<evidence type="ECO:0000256" key="5">
    <source>
        <dbReference type="ARBA" id="ARBA00023002"/>
    </source>
</evidence>
<keyword evidence="7 9" id="KW-0503">Monooxygenase</keyword>
<dbReference type="EMBL" id="SKBN01000067">
    <property type="protein sequence ID" value="TGJ84436.1"/>
    <property type="molecule type" value="Genomic_DNA"/>
</dbReference>
<evidence type="ECO:0000256" key="6">
    <source>
        <dbReference type="ARBA" id="ARBA00023004"/>
    </source>
</evidence>
<accession>A0A4Z0Z4B6</accession>
<dbReference type="InterPro" id="IPR001128">
    <property type="entry name" value="Cyt_P450"/>
</dbReference>
<keyword evidence="4 8" id="KW-0479">Metal-binding</keyword>
<dbReference type="GO" id="GO:0004497">
    <property type="term" value="F:monooxygenase activity"/>
    <property type="evidence" value="ECO:0007669"/>
    <property type="project" value="UniProtKB-KW"/>
</dbReference>
<dbReference type="Pfam" id="PF00067">
    <property type="entry name" value="p450"/>
    <property type="match status" value="2"/>
</dbReference>
<dbReference type="InterPro" id="IPR036396">
    <property type="entry name" value="Cyt_P450_sf"/>
</dbReference>
<dbReference type="GO" id="GO:0005506">
    <property type="term" value="F:iron ion binding"/>
    <property type="evidence" value="ECO:0007669"/>
    <property type="project" value="InterPro"/>
</dbReference>
<gene>
    <name evidence="10" type="ORF">E0Z10_g4321</name>
</gene>
<evidence type="ECO:0000256" key="1">
    <source>
        <dbReference type="ARBA" id="ARBA00001971"/>
    </source>
</evidence>
<evidence type="ECO:0000256" key="3">
    <source>
        <dbReference type="ARBA" id="ARBA00022617"/>
    </source>
</evidence>
<feature type="binding site" description="axial binding residue" evidence="8">
    <location>
        <position position="499"/>
    </location>
    <ligand>
        <name>heme</name>
        <dbReference type="ChEBI" id="CHEBI:30413"/>
    </ligand>
    <ligandPart>
        <name>Fe</name>
        <dbReference type="ChEBI" id="CHEBI:18248"/>
    </ligandPart>
</feature>
<dbReference type="OrthoDB" id="3934656at2759"/>
<evidence type="ECO:0000256" key="2">
    <source>
        <dbReference type="ARBA" id="ARBA00010617"/>
    </source>
</evidence>
<keyword evidence="11" id="KW-1185">Reference proteome</keyword>
<proteinExistence type="inferred from homology"/>
<dbReference type="STRING" id="37992.A0A4Z0Z4B6"/>
<dbReference type="Gene3D" id="1.10.630.10">
    <property type="entry name" value="Cytochrome P450"/>
    <property type="match status" value="1"/>
</dbReference>
<dbReference type="InterPro" id="IPR017972">
    <property type="entry name" value="Cyt_P450_CS"/>
</dbReference>
<keyword evidence="5 9" id="KW-0560">Oxidoreductase</keyword>
<protein>
    <submittedName>
        <fullName evidence="10">Uncharacterized protein</fullName>
    </submittedName>
</protein>